<comment type="caution">
    <text evidence="7">The sequence shown here is derived from an EMBL/GenBank/DDBJ whole genome shotgun (WGS) entry which is preliminary data.</text>
</comment>
<evidence type="ECO:0000256" key="2">
    <source>
        <dbReference type="ARBA" id="ARBA00012756"/>
    </source>
</evidence>
<accession>J9G0G9</accession>
<evidence type="ECO:0000313" key="7">
    <source>
        <dbReference type="EMBL" id="EJW93044.1"/>
    </source>
</evidence>
<dbReference type="InterPro" id="IPR006103">
    <property type="entry name" value="Glyco_hydro_2_cat"/>
</dbReference>
<proteinExistence type="predicted"/>
<dbReference type="InterPro" id="IPR050347">
    <property type="entry name" value="Bact_Beta-galactosidase"/>
</dbReference>
<dbReference type="InterPro" id="IPR014718">
    <property type="entry name" value="GH-type_carb-bd"/>
</dbReference>
<gene>
    <name evidence="7" type="ORF">EVA_18848</name>
</gene>
<dbReference type="InterPro" id="IPR004199">
    <property type="entry name" value="B-gal_small/dom_5"/>
</dbReference>
<sequence length="737" mass="84987">MAWNAETPHTYTLVVNTFNAQGKALESFTHLFGFRSVEMKNGMQLINGKAVLFKGVNRHEHDPYRGRTISVASMIQDIQLMKQFNLNGVRNCHYPNNYAWYELCTEFGLYMIDEANIESHGMMFHKDETLANYPDWEKPFMERMSRMIARDRNCTAIVTWSMGNESGYGKHFETLYDYAKKTDPTRPVQYEGGGYNSKSDIYCPMYARIWRLRQHANQRDKRPLILCEYAHAMGNSVGNFQDYWDLIYKYDQLQGGFIWDWVDQTFAKKDDNKRDIWAYGGDMGFVGIVNDSNFCANGLVAANRTPHPHIYEVKKVLQYIHFAPKAFTPNEILITNRHDFIGLEGYTLHWAVECDGKAIQQGETDFPQIPAQSTSSLTLPLKPIPADGKEYFLTLRTYTKHASPLIPQGHEVAIEQWQLPSAPKTAEIQKADGSLTKSREGELITFHGEKFRVTFNTANGEMQQLNYHGKDMLKAGPQPNFWRPLTDNDIPNGHLYRCLTWREAGQNMKLKDFQTNYDKELTTVIAQYDLPEQASTLTLTYRIRPNGVIQINMHFMPGDKPLNEMPRFGMRLILPAEYEQMSWLGRGPQESYADRKTGALIGLYKASVWEQFHPYVRAQETANHCDVRWTALRNTQGEGILVTGEQPLSISAWNFPIEDLRYRPSETERRHGGSIVKKDMVWLNIDYKQMGVGGDNTWGAKVHPEYTITPHEWEYSYTLQPLQASDNAADKAHIQWF</sequence>
<dbReference type="GO" id="GO:0030246">
    <property type="term" value="F:carbohydrate binding"/>
    <property type="evidence" value="ECO:0007669"/>
    <property type="project" value="InterPro"/>
</dbReference>
<evidence type="ECO:0000256" key="5">
    <source>
        <dbReference type="ARBA" id="ARBA00032230"/>
    </source>
</evidence>
<dbReference type="Gene3D" id="2.60.40.10">
    <property type="entry name" value="Immunoglobulins"/>
    <property type="match status" value="2"/>
</dbReference>
<dbReference type="SUPFAM" id="SSF51445">
    <property type="entry name" value="(Trans)glycosidases"/>
    <property type="match status" value="1"/>
</dbReference>
<name>J9G0G9_9ZZZZ</name>
<dbReference type="GO" id="GO:0004565">
    <property type="term" value="F:beta-galactosidase activity"/>
    <property type="evidence" value="ECO:0007669"/>
    <property type="project" value="UniProtKB-EC"/>
</dbReference>
<dbReference type="Pfam" id="PF02836">
    <property type="entry name" value="Glyco_hydro_2_C"/>
    <property type="match status" value="1"/>
</dbReference>
<dbReference type="InterPro" id="IPR036156">
    <property type="entry name" value="Beta-gal/glucu_dom_sf"/>
</dbReference>
<dbReference type="FunFam" id="3.20.20.80:FF:000018">
    <property type="entry name" value="Beta-galactosidase"/>
    <property type="match status" value="1"/>
</dbReference>
<dbReference type="PRINTS" id="PR00132">
    <property type="entry name" value="GLHYDRLASE2"/>
</dbReference>
<dbReference type="EMBL" id="AMCI01007197">
    <property type="protein sequence ID" value="EJW93044.1"/>
    <property type="molecule type" value="Genomic_DNA"/>
</dbReference>
<dbReference type="Gene3D" id="3.20.20.80">
    <property type="entry name" value="Glycosidases"/>
    <property type="match status" value="1"/>
</dbReference>
<reference evidence="7" key="1">
    <citation type="journal article" date="2012" name="PLoS ONE">
        <title>Gene sets for utilization of primary and secondary nutrition supplies in the distal gut of endangered iberian lynx.</title>
        <authorList>
            <person name="Alcaide M."/>
            <person name="Messina E."/>
            <person name="Richter M."/>
            <person name="Bargiela R."/>
            <person name="Peplies J."/>
            <person name="Huws S.A."/>
            <person name="Newbold C.J."/>
            <person name="Golyshin P.N."/>
            <person name="Simon M.A."/>
            <person name="Lopez G."/>
            <person name="Yakimov M.M."/>
            <person name="Ferrer M."/>
        </authorList>
    </citation>
    <scope>NUCLEOTIDE SEQUENCE</scope>
</reference>
<feature type="domain" description="Beta galactosidase small chain/" evidence="6">
    <location>
        <begin position="445"/>
        <end position="720"/>
    </location>
</feature>
<dbReference type="SMART" id="SM01038">
    <property type="entry name" value="Bgal_small_N"/>
    <property type="match status" value="1"/>
</dbReference>
<dbReference type="GO" id="GO:0005990">
    <property type="term" value="P:lactose catabolic process"/>
    <property type="evidence" value="ECO:0007669"/>
    <property type="project" value="TreeGrafter"/>
</dbReference>
<dbReference type="InterPro" id="IPR017853">
    <property type="entry name" value="GH"/>
</dbReference>
<dbReference type="Pfam" id="PF02929">
    <property type="entry name" value="Bgal_small_N"/>
    <property type="match status" value="1"/>
</dbReference>
<dbReference type="InterPro" id="IPR006101">
    <property type="entry name" value="Glyco_hydro_2"/>
</dbReference>
<keyword evidence="4" id="KW-0326">Glycosidase</keyword>
<organism evidence="7">
    <name type="scientific">gut metagenome</name>
    <dbReference type="NCBI Taxonomy" id="749906"/>
    <lineage>
        <taxon>unclassified sequences</taxon>
        <taxon>metagenomes</taxon>
        <taxon>organismal metagenomes</taxon>
    </lineage>
</organism>
<evidence type="ECO:0000259" key="6">
    <source>
        <dbReference type="SMART" id="SM01038"/>
    </source>
</evidence>
<dbReference type="PANTHER" id="PTHR46323:SF2">
    <property type="entry name" value="BETA-GALACTOSIDASE"/>
    <property type="match status" value="1"/>
</dbReference>
<comment type="catalytic activity">
    <reaction evidence="1">
        <text>Hydrolysis of terminal non-reducing beta-D-galactose residues in beta-D-galactosides.</text>
        <dbReference type="EC" id="3.2.1.23"/>
    </reaction>
</comment>
<keyword evidence="3" id="KW-0378">Hydrolase</keyword>
<dbReference type="Gene3D" id="2.70.98.10">
    <property type="match status" value="1"/>
</dbReference>
<protein>
    <recommendedName>
        <fullName evidence="2">beta-galactosidase</fullName>
        <ecNumber evidence="2">3.2.1.23</ecNumber>
    </recommendedName>
    <alternativeName>
        <fullName evidence="5">Lactase</fullName>
    </alternativeName>
</protein>
<dbReference type="InterPro" id="IPR011013">
    <property type="entry name" value="Gal_mutarotase_sf_dom"/>
</dbReference>
<dbReference type="Pfam" id="PF16353">
    <property type="entry name" value="LacZ_4"/>
    <property type="match status" value="1"/>
</dbReference>
<dbReference type="PANTHER" id="PTHR46323">
    <property type="entry name" value="BETA-GALACTOSIDASE"/>
    <property type="match status" value="1"/>
</dbReference>
<dbReference type="SUPFAM" id="SSF49303">
    <property type="entry name" value="beta-Galactosidase/glucuronidase domain"/>
    <property type="match status" value="2"/>
</dbReference>
<dbReference type="AlphaFoldDB" id="J9G0G9"/>
<dbReference type="SUPFAM" id="SSF74650">
    <property type="entry name" value="Galactose mutarotase-like"/>
    <property type="match status" value="1"/>
</dbReference>
<dbReference type="EC" id="3.2.1.23" evidence="2"/>
<evidence type="ECO:0000256" key="1">
    <source>
        <dbReference type="ARBA" id="ARBA00001412"/>
    </source>
</evidence>
<evidence type="ECO:0000256" key="4">
    <source>
        <dbReference type="ARBA" id="ARBA00023295"/>
    </source>
</evidence>
<dbReference type="InterPro" id="IPR013783">
    <property type="entry name" value="Ig-like_fold"/>
</dbReference>
<dbReference type="InterPro" id="IPR032312">
    <property type="entry name" value="LacZ_4"/>
</dbReference>
<dbReference type="GO" id="GO:0009341">
    <property type="term" value="C:beta-galactosidase complex"/>
    <property type="evidence" value="ECO:0007669"/>
    <property type="project" value="InterPro"/>
</dbReference>
<evidence type="ECO:0000256" key="3">
    <source>
        <dbReference type="ARBA" id="ARBA00022801"/>
    </source>
</evidence>